<name>A0A2Z6IE26_9BURK</name>
<protein>
    <submittedName>
        <fullName evidence="8">Iron ABC transporter substrate-binding protein</fullName>
    </submittedName>
</protein>
<dbReference type="PANTHER" id="PTHR30532">
    <property type="entry name" value="IRON III DICITRATE-BINDING PERIPLASMIC PROTEIN"/>
    <property type="match status" value="1"/>
</dbReference>
<feature type="signal peptide" evidence="6">
    <location>
        <begin position="1"/>
        <end position="27"/>
    </location>
</feature>
<dbReference type="GO" id="GO:0030288">
    <property type="term" value="C:outer membrane-bounded periplasmic space"/>
    <property type="evidence" value="ECO:0007669"/>
    <property type="project" value="TreeGrafter"/>
</dbReference>
<sequence length="321" mass="35216">MFRRSLFRGAAALCFSAALALPAFARAADMMTLDTLDGRMKAKTVQVPADPKRIAVLDVAVLDMLDRWDLGDRVVSLPKTTAVPFLSKYYDPKNGIANVGTLKEINMEALMASEPDVIFISGRLVKKYDELSRIAPVVYMTTDRTIGTLESFRRNMANVAQLFGREAEAQATYEEFKNRADAIRKASEGKTALVGLVTASHVNLLGNAARCSLIGNEFGFTNVAEKANANHGNESSFELLLKLNPDYFFVLDRDSAIARPGAKLAADVLDNDMVNRMKAKQDDHLVHLTPSAWYLAEGGITAMDIMFTDVERSLGIAKEAK</sequence>
<comment type="subcellular location">
    <subcellularLocation>
        <location evidence="1">Cell envelope</location>
    </subcellularLocation>
</comment>
<proteinExistence type="inferred from homology"/>
<dbReference type="Gene3D" id="3.40.50.1980">
    <property type="entry name" value="Nitrogenase molybdenum iron protein domain"/>
    <property type="match status" value="2"/>
</dbReference>
<dbReference type="KEGG" id="sutt:SUTMEG_07770"/>
<evidence type="ECO:0000256" key="2">
    <source>
        <dbReference type="ARBA" id="ARBA00008814"/>
    </source>
</evidence>
<dbReference type="RefSeq" id="WP_120176551.1">
    <property type="nucleotide sequence ID" value="NZ_AP018786.1"/>
</dbReference>
<feature type="domain" description="Fe/B12 periplasmic-binding" evidence="7">
    <location>
        <begin position="53"/>
        <end position="318"/>
    </location>
</feature>
<organism evidence="8 9">
    <name type="scientific">Sutterella megalosphaeroides</name>
    <dbReference type="NCBI Taxonomy" id="2494234"/>
    <lineage>
        <taxon>Bacteria</taxon>
        <taxon>Pseudomonadati</taxon>
        <taxon>Pseudomonadota</taxon>
        <taxon>Betaproteobacteria</taxon>
        <taxon>Burkholderiales</taxon>
        <taxon>Sutterellaceae</taxon>
        <taxon>Sutterella</taxon>
    </lineage>
</organism>
<dbReference type="OrthoDB" id="63946at2"/>
<keyword evidence="4" id="KW-0408">Iron</keyword>
<dbReference type="EMBL" id="AP018786">
    <property type="protein sequence ID" value="BBF22886.1"/>
    <property type="molecule type" value="Genomic_DNA"/>
</dbReference>
<comment type="similarity">
    <text evidence="2">Belongs to the bacterial solute-binding protein 8 family.</text>
</comment>
<dbReference type="GO" id="GO:1901678">
    <property type="term" value="P:iron coordination entity transport"/>
    <property type="evidence" value="ECO:0007669"/>
    <property type="project" value="UniProtKB-ARBA"/>
</dbReference>
<evidence type="ECO:0000256" key="4">
    <source>
        <dbReference type="ARBA" id="ARBA00022496"/>
    </source>
</evidence>
<evidence type="ECO:0000256" key="6">
    <source>
        <dbReference type="SAM" id="SignalP"/>
    </source>
</evidence>
<dbReference type="InterPro" id="IPR002491">
    <property type="entry name" value="ABC_transptr_periplasmic_BD"/>
</dbReference>
<evidence type="ECO:0000259" key="7">
    <source>
        <dbReference type="PROSITE" id="PS50983"/>
    </source>
</evidence>
<dbReference type="Proteomes" id="UP000271003">
    <property type="component" value="Chromosome"/>
</dbReference>
<reference evidence="8 9" key="1">
    <citation type="journal article" date="2018" name="Int. J. Syst. Evol. Microbiol.">
        <title>Mesosutterella multiformis gen. nov., sp. nov., a member of the family Sutterellaceae and Sutterella megalosphaeroides sp. nov., isolated from human faeces.</title>
        <authorList>
            <person name="Sakamoto M."/>
            <person name="Ikeyama N."/>
            <person name="Kunihiro T."/>
            <person name="Iino T."/>
            <person name="Yuki M."/>
            <person name="Ohkuma M."/>
        </authorList>
    </citation>
    <scope>NUCLEOTIDE SEQUENCE [LARGE SCALE GENOMIC DNA]</scope>
    <source>
        <strain evidence="8 9">6FBBBH3</strain>
    </source>
</reference>
<feature type="chain" id="PRO_5016266249" evidence="6">
    <location>
        <begin position="28"/>
        <end position="321"/>
    </location>
</feature>
<dbReference type="SUPFAM" id="SSF53807">
    <property type="entry name" value="Helical backbone' metal receptor"/>
    <property type="match status" value="1"/>
</dbReference>
<evidence type="ECO:0000313" key="9">
    <source>
        <dbReference type="Proteomes" id="UP000271003"/>
    </source>
</evidence>
<dbReference type="AlphaFoldDB" id="A0A2Z6IE26"/>
<dbReference type="PANTHER" id="PTHR30532:SF28">
    <property type="entry name" value="PETROBACTIN-BINDING PROTEIN YCLQ"/>
    <property type="match status" value="1"/>
</dbReference>
<evidence type="ECO:0000256" key="1">
    <source>
        <dbReference type="ARBA" id="ARBA00004196"/>
    </source>
</evidence>
<keyword evidence="5 6" id="KW-0732">Signal</keyword>
<evidence type="ECO:0000313" key="8">
    <source>
        <dbReference type="EMBL" id="BBF22886.1"/>
    </source>
</evidence>
<dbReference type="InterPro" id="IPR051313">
    <property type="entry name" value="Bact_iron-sidero_bind"/>
</dbReference>
<dbReference type="PROSITE" id="PS50983">
    <property type="entry name" value="FE_B12_PBP"/>
    <property type="match status" value="1"/>
</dbReference>
<keyword evidence="9" id="KW-1185">Reference proteome</keyword>
<accession>A0A2Z6IE26</accession>
<gene>
    <name evidence="8" type="ORF">SUTMEG_07770</name>
</gene>
<evidence type="ECO:0000256" key="5">
    <source>
        <dbReference type="ARBA" id="ARBA00022729"/>
    </source>
</evidence>
<dbReference type="Pfam" id="PF01497">
    <property type="entry name" value="Peripla_BP_2"/>
    <property type="match status" value="1"/>
</dbReference>
<keyword evidence="3" id="KW-0813">Transport</keyword>
<keyword evidence="4" id="KW-0410">Iron transport</keyword>
<keyword evidence="4" id="KW-0406">Ion transport</keyword>
<evidence type="ECO:0000256" key="3">
    <source>
        <dbReference type="ARBA" id="ARBA00022448"/>
    </source>
</evidence>